<dbReference type="AlphaFoldDB" id="K0SM32"/>
<accession>K0SM32</accession>
<evidence type="ECO:0000313" key="3">
    <source>
        <dbReference type="Proteomes" id="UP000266841"/>
    </source>
</evidence>
<keyword evidence="3" id="KW-1185">Reference proteome</keyword>
<sequence length="471" mass="50957">MEASSMAGRVRCGPEEAVDPSTTTHLGAVTALSGPGSIETSIFTSKSHFGYFPSPGNRAQQGDSGGPAGDLLRPGSRPEACRRHPWVAGRLRTLIQENDYACSAVAPSSWRGTSRSWLAEKVQFEEESGRRLRLTAPPFQSRLEQGWAKTSAKGLHDTTRRLSSSRPPIAVYGATAVASPYPSTGARSEAHTLTLASPPIRLASIPFDQQQARGAGYLWSGTSTVTTELPERSLGRLSRCFSMTPEGIVASCATSTSPNLEISILFIQTRKPSIIAVDDGDDNDDRSVSEVEVSLGRAGRPKSAPTPCYNGLSEAREEAGEPTYLRATGVKVTYLSEGDVIIGELLSEGHVLIPFAVDGYGGLGPMARRFLFGDRPRRALTFRQDRPNATRMYARASTPPAPHAVVTLASIRWKQNQTRAFYGHSYTAPTPHEHLLQQLGLCFTKAFGIHIRNSYQPEAHAATLTYTLTFP</sequence>
<feature type="region of interest" description="Disordered" evidence="1">
    <location>
        <begin position="53"/>
        <end position="79"/>
    </location>
</feature>
<name>K0SM32_THAOC</name>
<dbReference type="EMBL" id="AGNL01014991">
    <property type="protein sequence ID" value="EJK66405.1"/>
    <property type="molecule type" value="Genomic_DNA"/>
</dbReference>
<comment type="caution">
    <text evidence="2">The sequence shown here is derived from an EMBL/GenBank/DDBJ whole genome shotgun (WGS) entry which is preliminary data.</text>
</comment>
<dbReference type="Proteomes" id="UP000266841">
    <property type="component" value="Unassembled WGS sequence"/>
</dbReference>
<reference evidence="2 3" key="1">
    <citation type="journal article" date="2012" name="Genome Biol.">
        <title>Genome and low-iron response of an oceanic diatom adapted to chronic iron limitation.</title>
        <authorList>
            <person name="Lommer M."/>
            <person name="Specht M."/>
            <person name="Roy A.S."/>
            <person name="Kraemer L."/>
            <person name="Andreson R."/>
            <person name="Gutowska M.A."/>
            <person name="Wolf J."/>
            <person name="Bergner S.V."/>
            <person name="Schilhabel M.B."/>
            <person name="Klostermeier U.C."/>
            <person name="Beiko R.G."/>
            <person name="Rosenstiel P."/>
            <person name="Hippler M."/>
            <person name="Laroche J."/>
        </authorList>
    </citation>
    <scope>NUCLEOTIDE SEQUENCE [LARGE SCALE GENOMIC DNA]</scope>
    <source>
        <strain evidence="2 3">CCMP1005</strain>
    </source>
</reference>
<proteinExistence type="predicted"/>
<evidence type="ECO:0000256" key="1">
    <source>
        <dbReference type="SAM" id="MobiDB-lite"/>
    </source>
</evidence>
<gene>
    <name evidence="2" type="ORF">THAOC_12680</name>
</gene>
<evidence type="ECO:0000313" key="2">
    <source>
        <dbReference type="EMBL" id="EJK66405.1"/>
    </source>
</evidence>
<feature type="region of interest" description="Disordered" evidence="1">
    <location>
        <begin position="1"/>
        <end position="22"/>
    </location>
</feature>
<protein>
    <submittedName>
        <fullName evidence="2">Uncharacterized protein</fullName>
    </submittedName>
</protein>
<organism evidence="2 3">
    <name type="scientific">Thalassiosira oceanica</name>
    <name type="common">Marine diatom</name>
    <dbReference type="NCBI Taxonomy" id="159749"/>
    <lineage>
        <taxon>Eukaryota</taxon>
        <taxon>Sar</taxon>
        <taxon>Stramenopiles</taxon>
        <taxon>Ochrophyta</taxon>
        <taxon>Bacillariophyta</taxon>
        <taxon>Coscinodiscophyceae</taxon>
        <taxon>Thalassiosirophycidae</taxon>
        <taxon>Thalassiosirales</taxon>
        <taxon>Thalassiosiraceae</taxon>
        <taxon>Thalassiosira</taxon>
    </lineage>
</organism>